<sequence length="221" mass="25866">MDIDDILREVDPTFHSIPQEQRDLQDLTRAYVAERCAPELLHYPPGNLIDRVHENIKRQIEMVEEMTGNMNPKTNFALIVIQNELERYRFILRSYLRERIRKIHKHTLHYLSTDELRSRLSEIEVRYATARQSRLHEHYMSSFLAEFPPQLQNLNDTAGNLNMIDSPDLDSAVFVRLLRDTLVESRGVDDDGLIEGKEGQIFILRWADAKPLVERSSAELI</sequence>
<feature type="domain" description="GINS subunit" evidence="7">
    <location>
        <begin position="56"/>
        <end position="139"/>
    </location>
</feature>
<accession>A0AAN7BG11</accession>
<dbReference type="InterPro" id="IPR038749">
    <property type="entry name" value="Sld5_GINS_A"/>
</dbReference>
<dbReference type="AlphaFoldDB" id="A0AAN7BG11"/>
<comment type="function">
    <text evidence="6">The GINS complex plays an essential role in the initiation of DNA replication.</text>
</comment>
<dbReference type="PANTHER" id="PTHR21206:SF0">
    <property type="entry name" value="DNA REPLICATION COMPLEX GINS PROTEIN SLD5"/>
    <property type="match status" value="1"/>
</dbReference>
<dbReference type="CDD" id="cd11711">
    <property type="entry name" value="GINS_A_Sld5"/>
    <property type="match status" value="1"/>
</dbReference>
<evidence type="ECO:0000256" key="5">
    <source>
        <dbReference type="ARBA" id="ARBA00023242"/>
    </source>
</evidence>
<keyword evidence="4 6" id="KW-0235">DNA replication</keyword>
<dbReference type="GO" id="GO:0000727">
    <property type="term" value="P:double-strand break repair via break-induced replication"/>
    <property type="evidence" value="ECO:0007669"/>
    <property type="project" value="TreeGrafter"/>
</dbReference>
<protein>
    <recommendedName>
        <fullName evidence="3 6">DNA replication complex GINS protein SLD5</fullName>
    </recommendedName>
</protein>
<evidence type="ECO:0000256" key="2">
    <source>
        <dbReference type="ARBA" id="ARBA00008187"/>
    </source>
</evidence>
<gene>
    <name evidence="9" type="ORF">QBC37DRAFT_1886</name>
</gene>
<dbReference type="InterPro" id="IPR031633">
    <property type="entry name" value="SLD5_C"/>
</dbReference>
<dbReference type="GO" id="GO:0006261">
    <property type="term" value="P:DNA-templated DNA replication"/>
    <property type="evidence" value="ECO:0007669"/>
    <property type="project" value="InterPro"/>
</dbReference>
<reference evidence="9" key="1">
    <citation type="journal article" date="2023" name="Mol. Phylogenet. Evol.">
        <title>Genome-scale phylogeny and comparative genomics of the fungal order Sordariales.</title>
        <authorList>
            <person name="Hensen N."/>
            <person name="Bonometti L."/>
            <person name="Westerberg I."/>
            <person name="Brannstrom I.O."/>
            <person name="Guillou S."/>
            <person name="Cros-Aarteil S."/>
            <person name="Calhoun S."/>
            <person name="Haridas S."/>
            <person name="Kuo A."/>
            <person name="Mondo S."/>
            <person name="Pangilinan J."/>
            <person name="Riley R."/>
            <person name="LaButti K."/>
            <person name="Andreopoulos B."/>
            <person name="Lipzen A."/>
            <person name="Chen C."/>
            <person name="Yan M."/>
            <person name="Daum C."/>
            <person name="Ng V."/>
            <person name="Clum A."/>
            <person name="Steindorff A."/>
            <person name="Ohm R.A."/>
            <person name="Martin F."/>
            <person name="Silar P."/>
            <person name="Natvig D.O."/>
            <person name="Lalanne C."/>
            <person name="Gautier V."/>
            <person name="Ament-Velasquez S.L."/>
            <person name="Kruys A."/>
            <person name="Hutchinson M.I."/>
            <person name="Powell A.J."/>
            <person name="Barry K."/>
            <person name="Miller A.N."/>
            <person name="Grigoriev I.V."/>
            <person name="Debuchy R."/>
            <person name="Gladieux P."/>
            <person name="Hiltunen Thoren M."/>
            <person name="Johannesson H."/>
        </authorList>
    </citation>
    <scope>NUCLEOTIDE SEQUENCE</scope>
    <source>
        <strain evidence="9">PSN293</strain>
    </source>
</reference>
<reference evidence="9" key="2">
    <citation type="submission" date="2023-05" db="EMBL/GenBank/DDBJ databases">
        <authorList>
            <consortium name="Lawrence Berkeley National Laboratory"/>
            <person name="Steindorff A."/>
            <person name="Hensen N."/>
            <person name="Bonometti L."/>
            <person name="Westerberg I."/>
            <person name="Brannstrom I.O."/>
            <person name="Guillou S."/>
            <person name="Cros-Aarteil S."/>
            <person name="Calhoun S."/>
            <person name="Haridas S."/>
            <person name="Kuo A."/>
            <person name="Mondo S."/>
            <person name="Pangilinan J."/>
            <person name="Riley R."/>
            <person name="Labutti K."/>
            <person name="Andreopoulos B."/>
            <person name="Lipzen A."/>
            <person name="Chen C."/>
            <person name="Yanf M."/>
            <person name="Daum C."/>
            <person name="Ng V."/>
            <person name="Clum A."/>
            <person name="Ohm R."/>
            <person name="Martin F."/>
            <person name="Silar P."/>
            <person name="Natvig D."/>
            <person name="Lalanne C."/>
            <person name="Gautier V."/>
            <person name="Ament-Velasquez S.L."/>
            <person name="Kruys A."/>
            <person name="Hutchinson M.I."/>
            <person name="Powell A.J."/>
            <person name="Barry K."/>
            <person name="Miller A.N."/>
            <person name="Grigoriev I.V."/>
            <person name="Debuchy R."/>
            <person name="Gladieux P."/>
            <person name="Thoren M.H."/>
            <person name="Johannesson H."/>
        </authorList>
    </citation>
    <scope>NUCLEOTIDE SEQUENCE</scope>
    <source>
        <strain evidence="9">PSN293</strain>
    </source>
</reference>
<keyword evidence="10" id="KW-1185">Reference proteome</keyword>
<evidence type="ECO:0000256" key="1">
    <source>
        <dbReference type="ARBA" id="ARBA00004123"/>
    </source>
</evidence>
<evidence type="ECO:0000256" key="4">
    <source>
        <dbReference type="ARBA" id="ARBA00022705"/>
    </source>
</evidence>
<dbReference type="Pfam" id="PF05916">
    <property type="entry name" value="Sld5"/>
    <property type="match status" value="1"/>
</dbReference>
<evidence type="ECO:0000259" key="7">
    <source>
        <dbReference type="Pfam" id="PF05916"/>
    </source>
</evidence>
<comment type="subcellular location">
    <subcellularLocation>
        <location evidence="1 6">Nucleus</location>
    </subcellularLocation>
</comment>
<dbReference type="Gene3D" id="3.40.5.60">
    <property type="match status" value="1"/>
</dbReference>
<evidence type="ECO:0000256" key="6">
    <source>
        <dbReference type="PIRNR" id="PIRNR007764"/>
    </source>
</evidence>
<proteinExistence type="inferred from homology"/>
<dbReference type="GO" id="GO:0000811">
    <property type="term" value="C:GINS complex"/>
    <property type="evidence" value="ECO:0007669"/>
    <property type="project" value="UniProtKB-UniRule"/>
</dbReference>
<dbReference type="Gene3D" id="1.20.58.1030">
    <property type="match status" value="1"/>
</dbReference>
<dbReference type="InterPro" id="IPR008591">
    <property type="entry name" value="GINS_Sld5"/>
</dbReference>
<organism evidence="9 10">
    <name type="scientific">Rhypophila decipiens</name>
    <dbReference type="NCBI Taxonomy" id="261697"/>
    <lineage>
        <taxon>Eukaryota</taxon>
        <taxon>Fungi</taxon>
        <taxon>Dikarya</taxon>
        <taxon>Ascomycota</taxon>
        <taxon>Pezizomycotina</taxon>
        <taxon>Sordariomycetes</taxon>
        <taxon>Sordariomycetidae</taxon>
        <taxon>Sordariales</taxon>
        <taxon>Naviculisporaceae</taxon>
        <taxon>Rhypophila</taxon>
    </lineage>
</organism>
<name>A0AAN7BG11_9PEZI</name>
<dbReference type="Pfam" id="PF16922">
    <property type="entry name" value="SLD5_C"/>
    <property type="match status" value="1"/>
</dbReference>
<dbReference type="PANTHER" id="PTHR21206">
    <property type="entry name" value="SLD5 PROTEIN"/>
    <property type="match status" value="1"/>
</dbReference>
<dbReference type="Proteomes" id="UP001301769">
    <property type="component" value="Unassembled WGS sequence"/>
</dbReference>
<dbReference type="SUPFAM" id="SSF158573">
    <property type="entry name" value="GINS helical bundle-like"/>
    <property type="match status" value="1"/>
</dbReference>
<dbReference type="PIRSF" id="PIRSF007764">
    <property type="entry name" value="Sld5"/>
    <property type="match status" value="1"/>
</dbReference>
<dbReference type="EMBL" id="MU858045">
    <property type="protein sequence ID" value="KAK4220120.1"/>
    <property type="molecule type" value="Genomic_DNA"/>
</dbReference>
<dbReference type="CDD" id="cd21692">
    <property type="entry name" value="GINS_B_Sld5"/>
    <property type="match status" value="1"/>
</dbReference>
<evidence type="ECO:0000259" key="8">
    <source>
        <dbReference type="Pfam" id="PF16922"/>
    </source>
</evidence>
<keyword evidence="5 6" id="KW-0539">Nucleus</keyword>
<comment type="caution">
    <text evidence="9">The sequence shown here is derived from an EMBL/GenBank/DDBJ whole genome shotgun (WGS) entry which is preliminary data.</text>
</comment>
<evidence type="ECO:0000313" key="9">
    <source>
        <dbReference type="EMBL" id="KAK4220120.1"/>
    </source>
</evidence>
<evidence type="ECO:0000256" key="3">
    <source>
        <dbReference type="ARBA" id="ARBA00014804"/>
    </source>
</evidence>
<evidence type="ECO:0000313" key="10">
    <source>
        <dbReference type="Proteomes" id="UP001301769"/>
    </source>
</evidence>
<comment type="similarity">
    <text evidence="2 6">Belongs to the GINS4/SLD5 family.</text>
</comment>
<dbReference type="InterPro" id="IPR021151">
    <property type="entry name" value="GINS_A"/>
</dbReference>
<dbReference type="InterPro" id="IPR036224">
    <property type="entry name" value="GINS_bundle-like_dom_sf"/>
</dbReference>
<feature type="domain" description="DNA replication complex GINS protein SLD5 C-terminal" evidence="8">
    <location>
        <begin position="167"/>
        <end position="221"/>
    </location>
</feature>